<dbReference type="AlphaFoldDB" id="A0AAN4ZRH2"/>
<dbReference type="Gene3D" id="3.30.460.10">
    <property type="entry name" value="Beta Polymerase, domain 2"/>
    <property type="match status" value="1"/>
</dbReference>
<evidence type="ECO:0000313" key="2">
    <source>
        <dbReference type="Proteomes" id="UP001328107"/>
    </source>
</evidence>
<keyword evidence="2" id="KW-1185">Reference proteome</keyword>
<dbReference type="Proteomes" id="UP001328107">
    <property type="component" value="Unassembled WGS sequence"/>
</dbReference>
<proteinExistence type="predicted"/>
<comment type="caution">
    <text evidence="1">The sequence shown here is derived from an EMBL/GenBank/DDBJ whole genome shotgun (WGS) entry which is preliminary data.</text>
</comment>
<feature type="non-terminal residue" evidence="1">
    <location>
        <position position="1"/>
    </location>
</feature>
<reference evidence="2" key="1">
    <citation type="submission" date="2022-10" db="EMBL/GenBank/DDBJ databases">
        <title>Genome assembly of Pristionchus species.</title>
        <authorList>
            <person name="Yoshida K."/>
            <person name="Sommer R.J."/>
        </authorList>
    </citation>
    <scope>NUCLEOTIDE SEQUENCE [LARGE SCALE GENOMIC DNA]</scope>
    <source>
        <strain evidence="2">RS5460</strain>
    </source>
</reference>
<organism evidence="1 2">
    <name type="scientific">Pristionchus mayeri</name>
    <dbReference type="NCBI Taxonomy" id="1317129"/>
    <lineage>
        <taxon>Eukaryota</taxon>
        <taxon>Metazoa</taxon>
        <taxon>Ecdysozoa</taxon>
        <taxon>Nematoda</taxon>
        <taxon>Chromadorea</taxon>
        <taxon>Rhabditida</taxon>
        <taxon>Rhabditina</taxon>
        <taxon>Diplogasteromorpha</taxon>
        <taxon>Diplogasteroidea</taxon>
        <taxon>Neodiplogasteridae</taxon>
        <taxon>Pristionchus</taxon>
    </lineage>
</organism>
<dbReference type="InterPro" id="IPR043519">
    <property type="entry name" value="NT_sf"/>
</dbReference>
<evidence type="ECO:0000313" key="1">
    <source>
        <dbReference type="EMBL" id="GMR43706.1"/>
    </source>
</evidence>
<gene>
    <name evidence="1" type="ORF">PMAYCL1PPCAC_13901</name>
</gene>
<sequence>VQEMVCGILLMNRSFALLTVRRLTSIQPIVSELDGKSREQSSWKDLAEFSYGKATIDHREKLKKTLLDMRRVYENRMNSEREELRELKLVEIGSYAMGTSTPSSDLDFLILHM</sequence>
<dbReference type="EMBL" id="BTRK01000003">
    <property type="protein sequence ID" value="GMR43706.1"/>
    <property type="molecule type" value="Genomic_DNA"/>
</dbReference>
<dbReference type="SUPFAM" id="SSF81301">
    <property type="entry name" value="Nucleotidyltransferase"/>
    <property type="match status" value="1"/>
</dbReference>
<protein>
    <submittedName>
        <fullName evidence="1">Uncharacterized protein</fullName>
    </submittedName>
</protein>
<accession>A0AAN4ZRH2</accession>
<name>A0AAN4ZRH2_9BILA</name>